<dbReference type="RefSeq" id="WP_261401494.1">
    <property type="nucleotide sequence ID" value="NZ_CP081869.1"/>
</dbReference>
<organism evidence="1 2">
    <name type="scientific">Chenggangzhangella methanolivorans</name>
    <dbReference type="NCBI Taxonomy" id="1437009"/>
    <lineage>
        <taxon>Bacteria</taxon>
        <taxon>Pseudomonadati</taxon>
        <taxon>Pseudomonadota</taxon>
        <taxon>Alphaproteobacteria</taxon>
        <taxon>Hyphomicrobiales</taxon>
        <taxon>Methylopilaceae</taxon>
        <taxon>Chenggangzhangella</taxon>
    </lineage>
</organism>
<accession>A0A9E6UGB3</accession>
<protein>
    <submittedName>
        <fullName evidence="1">Uncharacterized protein</fullName>
    </submittedName>
</protein>
<dbReference type="EMBL" id="CP081869">
    <property type="protein sequence ID" value="QZN98562.1"/>
    <property type="molecule type" value="Genomic_DNA"/>
</dbReference>
<keyword evidence="2" id="KW-1185">Reference proteome</keyword>
<evidence type="ECO:0000313" key="2">
    <source>
        <dbReference type="Proteomes" id="UP000825701"/>
    </source>
</evidence>
<gene>
    <name evidence="1" type="ORF">K6K41_16120</name>
</gene>
<sequence length="95" mass="10510">MFLQKLTGDEENGIVARLLPQVKEIQVELIGVKQGVAELLAVNKSVQADVNEISTNTGLIAEISRENKKEIQLQSQTIKQSILTSNIIQESNRSH</sequence>
<reference evidence="1" key="1">
    <citation type="submission" date="2021-08" db="EMBL/GenBank/DDBJ databases">
        <authorList>
            <person name="Zhang H."/>
            <person name="Xu M."/>
            <person name="Yu Z."/>
            <person name="Yang L."/>
            <person name="Cai Y."/>
        </authorList>
    </citation>
    <scope>NUCLEOTIDE SEQUENCE</scope>
    <source>
        <strain evidence="1">CHL1</strain>
    </source>
</reference>
<dbReference type="AlphaFoldDB" id="A0A9E6UGB3"/>
<proteinExistence type="predicted"/>
<evidence type="ECO:0000313" key="1">
    <source>
        <dbReference type="EMBL" id="QZN98562.1"/>
    </source>
</evidence>
<dbReference type="Proteomes" id="UP000825701">
    <property type="component" value="Chromosome"/>
</dbReference>
<name>A0A9E6UGB3_9HYPH</name>
<dbReference type="KEGG" id="cmet:K6K41_16120"/>